<dbReference type="AlphaFoldDB" id="A0A6J1LMY6"/>
<proteinExistence type="predicted"/>
<accession>A0A6J1LMY6</accession>
<dbReference type="RefSeq" id="XP_023164913.2">
    <property type="nucleotide sequence ID" value="XM_023309145.2"/>
</dbReference>
<gene>
    <name evidence="3" type="primary">LOC111595422</name>
</gene>
<evidence type="ECO:0000256" key="1">
    <source>
        <dbReference type="SAM" id="MobiDB-lite"/>
    </source>
</evidence>
<feature type="compositionally biased region" description="Pro residues" evidence="1">
    <location>
        <begin position="66"/>
        <end position="132"/>
    </location>
</feature>
<evidence type="ECO:0000313" key="2">
    <source>
        <dbReference type="Proteomes" id="UP000504633"/>
    </source>
</evidence>
<dbReference type="Proteomes" id="UP000504633">
    <property type="component" value="Unplaced"/>
</dbReference>
<name>A0A6J1LMY6_DROHY</name>
<dbReference type="GeneID" id="111595422"/>
<sequence length="178" mass="19285">MPKTRQIFELRVQQYTARSDPSSNHSNKPIQANMKFLIIAAAFLACALADVSELAQQGYDYPQPAAPAPAPAYIPPPPPPPPPAPKNTYIPPPPAPAKAYIPPPAAPAKAYIPPPPPPPPAPKNTYIPPPAAPANAYIPPAPPAPIQAEQPIIEEIEQPAQDGYRYKTVRRRVFRHRN</sequence>
<evidence type="ECO:0000313" key="3">
    <source>
        <dbReference type="RefSeq" id="XP_023164913.2"/>
    </source>
</evidence>
<dbReference type="SMART" id="SM00713">
    <property type="entry name" value="GYR"/>
    <property type="match status" value="1"/>
</dbReference>
<keyword evidence="2" id="KW-1185">Reference proteome</keyword>
<reference evidence="3" key="1">
    <citation type="submission" date="2025-08" db="UniProtKB">
        <authorList>
            <consortium name="RefSeq"/>
        </authorList>
    </citation>
    <scope>IDENTIFICATION</scope>
    <source>
        <strain evidence="3">15085-1641.00</strain>
        <tissue evidence="3">Whole body</tissue>
    </source>
</reference>
<dbReference type="InterPro" id="IPR004011">
    <property type="entry name" value="Gyr_motif"/>
</dbReference>
<dbReference type="OMA" id="MNTYIPP"/>
<feature type="region of interest" description="Disordered" evidence="1">
    <location>
        <begin position="66"/>
        <end position="149"/>
    </location>
</feature>
<dbReference type="Pfam" id="PF02756">
    <property type="entry name" value="GYR"/>
    <property type="match status" value="1"/>
</dbReference>
<organism evidence="2 3">
    <name type="scientific">Drosophila hydei</name>
    <name type="common">Fruit fly</name>
    <dbReference type="NCBI Taxonomy" id="7224"/>
    <lineage>
        <taxon>Eukaryota</taxon>
        <taxon>Metazoa</taxon>
        <taxon>Ecdysozoa</taxon>
        <taxon>Arthropoda</taxon>
        <taxon>Hexapoda</taxon>
        <taxon>Insecta</taxon>
        <taxon>Pterygota</taxon>
        <taxon>Neoptera</taxon>
        <taxon>Endopterygota</taxon>
        <taxon>Diptera</taxon>
        <taxon>Brachycera</taxon>
        <taxon>Muscomorpha</taxon>
        <taxon>Ephydroidea</taxon>
        <taxon>Drosophilidae</taxon>
        <taxon>Drosophila</taxon>
    </lineage>
</organism>
<protein>
    <submittedName>
        <fullName evidence="3">Leucine-rich repeat extensin-like protein 6</fullName>
    </submittedName>
</protein>
<dbReference type="KEGG" id="dhe:111595422"/>